<dbReference type="Proteomes" id="UP000319716">
    <property type="component" value="Unassembled WGS sequence"/>
</dbReference>
<dbReference type="EMBL" id="BEXB01000006">
    <property type="protein sequence ID" value="GAY75575.1"/>
    <property type="molecule type" value="Genomic_DNA"/>
</dbReference>
<evidence type="ECO:0000313" key="1">
    <source>
        <dbReference type="EMBL" id="GAY75575.1"/>
    </source>
</evidence>
<organism evidence="1 2">
    <name type="scientific">Sporolactobacillus inulinus</name>
    <dbReference type="NCBI Taxonomy" id="2078"/>
    <lineage>
        <taxon>Bacteria</taxon>
        <taxon>Bacillati</taxon>
        <taxon>Bacillota</taxon>
        <taxon>Bacilli</taxon>
        <taxon>Bacillales</taxon>
        <taxon>Sporolactobacillaceae</taxon>
        <taxon>Sporolactobacillus</taxon>
    </lineage>
</organism>
<protein>
    <submittedName>
        <fullName evidence="1">Uncharacterized protein</fullName>
    </submittedName>
</protein>
<evidence type="ECO:0000313" key="2">
    <source>
        <dbReference type="Proteomes" id="UP000319716"/>
    </source>
</evidence>
<comment type="caution">
    <text evidence="1">The sequence shown here is derived from an EMBL/GenBank/DDBJ whole genome shotgun (WGS) entry which is preliminary data.</text>
</comment>
<sequence length="39" mass="4451">MISGKLLVKGSCVNHQHLGCSWSRCAQVLMHFLYDTEEE</sequence>
<proteinExistence type="predicted"/>
<gene>
    <name evidence="1" type="ORF">NBRC111894_1129</name>
</gene>
<dbReference type="AlphaFoldDB" id="A0A4Y1Z987"/>
<name>A0A4Y1Z987_9BACL</name>
<reference evidence="1 2" key="1">
    <citation type="submission" date="2017-11" db="EMBL/GenBank/DDBJ databases">
        <title>Draft Genome Sequence of Sporolactobacillus inulinus NBRC 111894 Isolated from Koso, a Japanese Sugar-Vegetable Fermented Beverage.</title>
        <authorList>
            <person name="Chiou T.Y."/>
            <person name="Oshima K."/>
            <person name="Suda W."/>
            <person name="Hattori M."/>
            <person name="Takahashi T."/>
        </authorList>
    </citation>
    <scope>NUCLEOTIDE SEQUENCE [LARGE SCALE GENOMIC DNA]</scope>
    <source>
        <strain evidence="1 2">NBRC111894</strain>
    </source>
</reference>
<accession>A0A4Y1Z987</accession>